<feature type="domain" description="LUD" evidence="2">
    <location>
        <begin position="38"/>
        <end position="194"/>
    </location>
</feature>
<dbReference type="AlphaFoldDB" id="A0A9D2IE59"/>
<dbReference type="PANTHER" id="PTHR43682:SF1">
    <property type="entry name" value="LACTATE UTILIZATION PROTEIN C"/>
    <property type="match status" value="1"/>
</dbReference>
<dbReference type="InterPro" id="IPR024185">
    <property type="entry name" value="FTHF_cligase-like_sf"/>
</dbReference>
<evidence type="ECO:0000256" key="1">
    <source>
        <dbReference type="SAM" id="MobiDB-lite"/>
    </source>
</evidence>
<gene>
    <name evidence="3" type="ORF">H9779_01660</name>
</gene>
<dbReference type="SUPFAM" id="SSF100950">
    <property type="entry name" value="NagB/RpiA/CoA transferase-like"/>
    <property type="match status" value="1"/>
</dbReference>
<dbReference type="PANTHER" id="PTHR43682">
    <property type="entry name" value="LACTATE UTILIZATION PROTEIN C"/>
    <property type="match status" value="1"/>
</dbReference>
<evidence type="ECO:0000313" key="3">
    <source>
        <dbReference type="EMBL" id="HJA98292.1"/>
    </source>
</evidence>
<dbReference type="EMBL" id="DWYR01000006">
    <property type="protein sequence ID" value="HJA98292.1"/>
    <property type="molecule type" value="Genomic_DNA"/>
</dbReference>
<sequence length="194" mass="21324">MDSTKDLILESLRRNRQAGDFPHPEIPDFPKSERPILDEFKESLTAGGGTWREAASAAEAEGLIRELHPDAKVICSAAPEIRGNRDIHAIKDPHELDDVDVGVIRARFGVAETGMVWLTQEDLKIDALGVLSQHLVILLDPQQLVRDMYEAYGRIDLQATNYGCFMLGPSATADIGAFMVRGAQGARSLTVIFL</sequence>
<reference evidence="3" key="1">
    <citation type="journal article" date="2021" name="PeerJ">
        <title>Extensive microbial diversity within the chicken gut microbiome revealed by metagenomics and culture.</title>
        <authorList>
            <person name="Gilroy R."/>
            <person name="Ravi A."/>
            <person name="Getino M."/>
            <person name="Pursley I."/>
            <person name="Horton D.L."/>
            <person name="Alikhan N.F."/>
            <person name="Baker D."/>
            <person name="Gharbi K."/>
            <person name="Hall N."/>
            <person name="Watson M."/>
            <person name="Adriaenssens E.M."/>
            <person name="Foster-Nyarko E."/>
            <person name="Jarju S."/>
            <person name="Secka A."/>
            <person name="Antonio M."/>
            <person name="Oren A."/>
            <person name="Chaudhuri R.R."/>
            <person name="La Ragione R."/>
            <person name="Hildebrand F."/>
            <person name="Pallen M.J."/>
        </authorList>
    </citation>
    <scope>NUCLEOTIDE SEQUENCE</scope>
    <source>
        <strain evidence="3">CHK169-11906</strain>
    </source>
</reference>
<accession>A0A9D2IE59</accession>
<feature type="region of interest" description="Disordered" evidence="1">
    <location>
        <begin position="12"/>
        <end position="32"/>
    </location>
</feature>
<dbReference type="Gene3D" id="3.40.50.10420">
    <property type="entry name" value="NagB/RpiA/CoA transferase-like"/>
    <property type="match status" value="1"/>
</dbReference>
<comment type="caution">
    <text evidence="3">The sequence shown here is derived from an EMBL/GenBank/DDBJ whole genome shotgun (WGS) entry which is preliminary data.</text>
</comment>
<organism evidence="3 4">
    <name type="scientific">Candidatus Alistipes avicola</name>
    <dbReference type="NCBI Taxonomy" id="2838432"/>
    <lineage>
        <taxon>Bacteria</taxon>
        <taxon>Pseudomonadati</taxon>
        <taxon>Bacteroidota</taxon>
        <taxon>Bacteroidia</taxon>
        <taxon>Bacteroidales</taxon>
        <taxon>Rikenellaceae</taxon>
        <taxon>Alistipes</taxon>
    </lineage>
</organism>
<dbReference type="Pfam" id="PF02589">
    <property type="entry name" value="LUD_dom"/>
    <property type="match status" value="1"/>
</dbReference>
<dbReference type="InterPro" id="IPR037171">
    <property type="entry name" value="NagB/RpiA_transferase-like"/>
</dbReference>
<dbReference type="Proteomes" id="UP000824259">
    <property type="component" value="Unassembled WGS sequence"/>
</dbReference>
<protein>
    <submittedName>
        <fullName evidence="3">LUD domain-containing protein</fullName>
    </submittedName>
</protein>
<evidence type="ECO:0000313" key="4">
    <source>
        <dbReference type="Proteomes" id="UP000824259"/>
    </source>
</evidence>
<name>A0A9D2IE59_9BACT</name>
<evidence type="ECO:0000259" key="2">
    <source>
        <dbReference type="Pfam" id="PF02589"/>
    </source>
</evidence>
<feature type="compositionally biased region" description="Basic and acidic residues" evidence="1">
    <location>
        <begin position="22"/>
        <end position="32"/>
    </location>
</feature>
<reference evidence="3" key="2">
    <citation type="submission" date="2021-04" db="EMBL/GenBank/DDBJ databases">
        <authorList>
            <person name="Gilroy R."/>
        </authorList>
    </citation>
    <scope>NUCLEOTIDE SEQUENCE</scope>
    <source>
        <strain evidence="3">CHK169-11906</strain>
    </source>
</reference>
<dbReference type="InterPro" id="IPR003741">
    <property type="entry name" value="LUD_dom"/>
</dbReference>
<proteinExistence type="predicted"/>